<comment type="subcellular location">
    <subcellularLocation>
        <location evidence="1">Cell envelope</location>
    </subcellularLocation>
</comment>
<evidence type="ECO:0000256" key="2">
    <source>
        <dbReference type="ARBA" id="ARBA00022748"/>
    </source>
</evidence>
<keyword evidence="4" id="KW-0676">Redox-active center</keyword>
<dbReference type="InterPro" id="IPR025380">
    <property type="entry name" value="DUF4369"/>
</dbReference>
<dbReference type="Gene3D" id="3.40.30.10">
    <property type="entry name" value="Glutaredoxin"/>
    <property type="match status" value="1"/>
</dbReference>
<dbReference type="PANTHER" id="PTHR42852">
    <property type="entry name" value="THIOL:DISULFIDE INTERCHANGE PROTEIN DSBE"/>
    <property type="match status" value="1"/>
</dbReference>
<evidence type="ECO:0000313" key="6">
    <source>
        <dbReference type="EMBL" id="RGV32948.1"/>
    </source>
</evidence>
<dbReference type="GO" id="GO:0030313">
    <property type="term" value="C:cell envelope"/>
    <property type="evidence" value="ECO:0007669"/>
    <property type="project" value="UniProtKB-SubCell"/>
</dbReference>
<organism evidence="6 7">
    <name type="scientific">Butyricimonas virosa</name>
    <dbReference type="NCBI Taxonomy" id="544645"/>
    <lineage>
        <taxon>Bacteria</taxon>
        <taxon>Pseudomonadati</taxon>
        <taxon>Bacteroidota</taxon>
        <taxon>Bacteroidia</taxon>
        <taxon>Bacteroidales</taxon>
        <taxon>Odoribacteraceae</taxon>
        <taxon>Butyricimonas</taxon>
    </lineage>
</organism>
<dbReference type="PANTHER" id="PTHR42852:SF6">
    <property type="entry name" value="THIOL:DISULFIDE INTERCHANGE PROTEIN DSBE"/>
    <property type="match status" value="1"/>
</dbReference>
<dbReference type="Pfam" id="PF08534">
    <property type="entry name" value="Redoxin"/>
    <property type="match status" value="1"/>
</dbReference>
<sequence length="378" mass="41972">MSGLSATSQQQKAEKMKRILFTVCMLLGCVLFTMAQEDSYKIEGKLGNTVNGKLLLVANTDKGMLDIGEATVSNGEFEFTGRMPEVTLVYLMPMKKNALLAALMLENAHYTITMGTNELVVEGGGEAQKIWREFNDLDKSLAQKRQQIQAQVQMNPSQEAGLQREFKKIVDKADAEELALLKKYNNSFVAAYVVASKMAQILDDAKLKERYEALGEEARATIYGKQVADELVKLEKVTVGAVAPNFSAPLADGGVLSLHETKAKVKVVDFWASWCLPCRQENVNLIKIYKRYRPKGLEIISVSIDDNKQAWLSAIGQDGCDWKNVSDLKGGQSEIAADYCVKGIPCTFILDGENRIVAKNLRGKDLEKKIDEMLKKKK</sequence>
<dbReference type="GO" id="GO:0017004">
    <property type="term" value="P:cytochrome complex assembly"/>
    <property type="evidence" value="ECO:0007669"/>
    <property type="project" value="UniProtKB-KW"/>
</dbReference>
<dbReference type="InterPro" id="IPR013740">
    <property type="entry name" value="Redoxin"/>
</dbReference>
<dbReference type="Pfam" id="PF14289">
    <property type="entry name" value="DUF4369"/>
    <property type="match status" value="1"/>
</dbReference>
<evidence type="ECO:0000259" key="5">
    <source>
        <dbReference type="PROSITE" id="PS51352"/>
    </source>
</evidence>
<accession>A0A412WYZ3</accession>
<dbReference type="SUPFAM" id="SSF52833">
    <property type="entry name" value="Thioredoxin-like"/>
    <property type="match status" value="1"/>
</dbReference>
<feature type="domain" description="Thioredoxin" evidence="5">
    <location>
        <begin position="237"/>
        <end position="378"/>
    </location>
</feature>
<dbReference type="InterPro" id="IPR036249">
    <property type="entry name" value="Thioredoxin-like_sf"/>
</dbReference>
<evidence type="ECO:0000313" key="7">
    <source>
        <dbReference type="Proteomes" id="UP000283589"/>
    </source>
</evidence>
<comment type="caution">
    <text evidence="6">The sequence shown here is derived from an EMBL/GenBank/DDBJ whole genome shotgun (WGS) entry which is preliminary data.</text>
</comment>
<dbReference type="InterPro" id="IPR050553">
    <property type="entry name" value="Thioredoxin_ResA/DsbE_sf"/>
</dbReference>
<dbReference type="EMBL" id="QRZA01000016">
    <property type="protein sequence ID" value="RGV32948.1"/>
    <property type="molecule type" value="Genomic_DNA"/>
</dbReference>
<dbReference type="InterPro" id="IPR013766">
    <property type="entry name" value="Thioredoxin_domain"/>
</dbReference>
<dbReference type="CDD" id="cd02966">
    <property type="entry name" value="TlpA_like_family"/>
    <property type="match status" value="1"/>
</dbReference>
<gene>
    <name evidence="6" type="ORF">DWW18_12545</name>
</gene>
<dbReference type="AlphaFoldDB" id="A0A412WYZ3"/>
<evidence type="ECO:0000256" key="1">
    <source>
        <dbReference type="ARBA" id="ARBA00004196"/>
    </source>
</evidence>
<evidence type="ECO:0000256" key="4">
    <source>
        <dbReference type="ARBA" id="ARBA00023284"/>
    </source>
</evidence>
<dbReference type="GO" id="GO:0016491">
    <property type="term" value="F:oxidoreductase activity"/>
    <property type="evidence" value="ECO:0007669"/>
    <property type="project" value="InterPro"/>
</dbReference>
<evidence type="ECO:0000256" key="3">
    <source>
        <dbReference type="ARBA" id="ARBA00023157"/>
    </source>
</evidence>
<protein>
    <submittedName>
        <fullName evidence="6">AhpC/TSA family protein</fullName>
    </submittedName>
</protein>
<dbReference type="PROSITE" id="PS51352">
    <property type="entry name" value="THIOREDOXIN_2"/>
    <property type="match status" value="1"/>
</dbReference>
<dbReference type="InterPro" id="IPR017937">
    <property type="entry name" value="Thioredoxin_CS"/>
</dbReference>
<dbReference type="STRING" id="1121130.GCA_000519105_02709"/>
<name>A0A412WYZ3_9BACT</name>
<reference evidence="6 7" key="1">
    <citation type="submission" date="2018-08" db="EMBL/GenBank/DDBJ databases">
        <title>A genome reference for cultivated species of the human gut microbiota.</title>
        <authorList>
            <person name="Zou Y."/>
            <person name="Xue W."/>
            <person name="Luo G."/>
        </authorList>
    </citation>
    <scope>NUCLEOTIDE SEQUENCE [LARGE SCALE GENOMIC DNA]</scope>
    <source>
        <strain evidence="6 7">AF14-49</strain>
    </source>
</reference>
<dbReference type="Proteomes" id="UP000283589">
    <property type="component" value="Unassembled WGS sequence"/>
</dbReference>
<keyword evidence="2" id="KW-0201">Cytochrome c-type biogenesis</keyword>
<dbReference type="PROSITE" id="PS00194">
    <property type="entry name" value="THIOREDOXIN_1"/>
    <property type="match status" value="1"/>
</dbReference>
<proteinExistence type="predicted"/>
<keyword evidence="3" id="KW-1015">Disulfide bond</keyword>